<protein>
    <recommendedName>
        <fullName evidence="6">Trimethyllysine dioxygenase, mitochondrial</fullName>
        <ecNumber evidence="5">1.14.11.8</ecNumber>
    </recommendedName>
    <alternativeName>
        <fullName evidence="13">Epsilon-trimethyllysine 2-oxoglutarate dioxygenase</fullName>
    </alternativeName>
    <alternativeName>
        <fullName evidence="12">TML hydroxylase</fullName>
    </alternativeName>
    <alternativeName>
        <fullName evidence="14">TML-alpha-ketoglutarate dioxygenase</fullName>
    </alternativeName>
</protein>
<proteinExistence type="inferred from homology"/>
<dbReference type="AlphaFoldDB" id="A0A8W8IM70"/>
<dbReference type="Pfam" id="PF02668">
    <property type="entry name" value="TauD"/>
    <property type="match status" value="1"/>
</dbReference>
<dbReference type="Pfam" id="PF06155">
    <property type="entry name" value="GBBH-like_N"/>
    <property type="match status" value="1"/>
</dbReference>
<dbReference type="PANTHER" id="PTHR10696:SF51">
    <property type="entry name" value="TRIMETHYLLYSINE DIOXYGENASE, MITOCHONDRIAL"/>
    <property type="match status" value="1"/>
</dbReference>
<comment type="similarity">
    <text evidence="4">Belongs to the gamma-BBH/TMLD family.</text>
</comment>
<dbReference type="GO" id="GO:0005506">
    <property type="term" value="F:iron ion binding"/>
    <property type="evidence" value="ECO:0007669"/>
    <property type="project" value="InterPro"/>
</dbReference>
<dbReference type="PANTHER" id="PTHR10696">
    <property type="entry name" value="GAMMA-BUTYROBETAINE HYDROXYLASE-RELATED"/>
    <property type="match status" value="1"/>
</dbReference>
<dbReference type="Proteomes" id="UP000005408">
    <property type="component" value="Unassembled WGS sequence"/>
</dbReference>
<evidence type="ECO:0000256" key="11">
    <source>
        <dbReference type="ARBA" id="ARBA00023004"/>
    </source>
</evidence>
<evidence type="ECO:0000259" key="18">
    <source>
        <dbReference type="Pfam" id="PF06155"/>
    </source>
</evidence>
<dbReference type="GO" id="GO:0005739">
    <property type="term" value="C:mitochondrion"/>
    <property type="evidence" value="ECO:0007669"/>
    <property type="project" value="TreeGrafter"/>
</dbReference>
<feature type="domain" description="Gamma-butyrobetaine hydroxylase-like N-terminal" evidence="18">
    <location>
        <begin position="133"/>
        <end position="209"/>
    </location>
</feature>
<evidence type="ECO:0000313" key="20">
    <source>
        <dbReference type="Proteomes" id="UP000005408"/>
    </source>
</evidence>
<evidence type="ECO:0000256" key="13">
    <source>
        <dbReference type="ARBA" id="ARBA00031778"/>
    </source>
</evidence>
<evidence type="ECO:0000313" key="19">
    <source>
        <dbReference type="EnsemblMetazoa" id="G14690.7:cds"/>
    </source>
</evidence>
<keyword evidence="10" id="KW-0560">Oxidoreductase</keyword>
<reference evidence="19" key="1">
    <citation type="submission" date="2022-08" db="UniProtKB">
        <authorList>
            <consortium name="EnsemblMetazoa"/>
        </authorList>
    </citation>
    <scope>IDENTIFICATION</scope>
    <source>
        <strain evidence="19">05x7-T-G4-1.051#20</strain>
    </source>
</reference>
<comment type="function">
    <text evidence="15">Converts trimethyllysine (TML) into hydroxytrimethyllysine (HTML).</text>
</comment>
<evidence type="ECO:0000256" key="5">
    <source>
        <dbReference type="ARBA" id="ARBA00012267"/>
    </source>
</evidence>
<evidence type="ECO:0000256" key="16">
    <source>
        <dbReference type="ARBA" id="ARBA00049334"/>
    </source>
</evidence>
<accession>A0A8W8IM70</accession>
<keyword evidence="8" id="KW-0124">Carnitine biosynthesis</keyword>
<dbReference type="EC" id="1.14.11.8" evidence="5"/>
<evidence type="ECO:0000256" key="3">
    <source>
        <dbReference type="ARBA" id="ARBA00005022"/>
    </source>
</evidence>
<comment type="cofactor">
    <cofactor evidence="2">
        <name>L-ascorbate</name>
        <dbReference type="ChEBI" id="CHEBI:38290"/>
    </cofactor>
</comment>
<evidence type="ECO:0000256" key="15">
    <source>
        <dbReference type="ARBA" id="ARBA00046008"/>
    </source>
</evidence>
<feature type="domain" description="TauD/TfdA-like" evidence="17">
    <location>
        <begin position="240"/>
        <end position="476"/>
    </location>
</feature>
<evidence type="ECO:0000256" key="2">
    <source>
        <dbReference type="ARBA" id="ARBA00001961"/>
    </source>
</evidence>
<dbReference type="FunFam" id="3.60.130.10:FF:000001">
    <property type="entry name" value="Trimethyllysine dioxygenase, mitochondrial"/>
    <property type="match status" value="1"/>
</dbReference>
<dbReference type="InterPro" id="IPR012776">
    <property type="entry name" value="Trimethyllysine_dOase"/>
</dbReference>
<evidence type="ECO:0000256" key="7">
    <source>
        <dbReference type="ARBA" id="ARBA00022723"/>
    </source>
</evidence>
<organism evidence="19 20">
    <name type="scientific">Magallana gigas</name>
    <name type="common">Pacific oyster</name>
    <name type="synonym">Crassostrea gigas</name>
    <dbReference type="NCBI Taxonomy" id="29159"/>
    <lineage>
        <taxon>Eukaryota</taxon>
        <taxon>Metazoa</taxon>
        <taxon>Spiralia</taxon>
        <taxon>Lophotrochozoa</taxon>
        <taxon>Mollusca</taxon>
        <taxon>Bivalvia</taxon>
        <taxon>Autobranchia</taxon>
        <taxon>Pteriomorphia</taxon>
        <taxon>Ostreida</taxon>
        <taxon>Ostreoidea</taxon>
        <taxon>Ostreidae</taxon>
        <taxon>Magallana</taxon>
    </lineage>
</organism>
<keyword evidence="20" id="KW-1185">Reference proteome</keyword>
<dbReference type="Gene3D" id="3.30.2020.30">
    <property type="match status" value="1"/>
</dbReference>
<evidence type="ECO:0000256" key="12">
    <source>
        <dbReference type="ARBA" id="ARBA00030363"/>
    </source>
</evidence>
<evidence type="ECO:0000256" key="10">
    <source>
        <dbReference type="ARBA" id="ARBA00023002"/>
    </source>
</evidence>
<dbReference type="GO" id="GO:0050353">
    <property type="term" value="F:trimethyllysine dioxygenase activity"/>
    <property type="evidence" value="ECO:0007669"/>
    <property type="project" value="UniProtKB-EC"/>
</dbReference>
<name>A0A8W8IM70_MAGGI</name>
<dbReference type="InterPro" id="IPR042098">
    <property type="entry name" value="TauD-like_sf"/>
</dbReference>
<dbReference type="CDD" id="cd00250">
    <property type="entry name" value="CAS_like"/>
    <property type="match status" value="1"/>
</dbReference>
<dbReference type="SUPFAM" id="SSF51197">
    <property type="entry name" value="Clavaminate synthase-like"/>
    <property type="match status" value="1"/>
</dbReference>
<dbReference type="InterPro" id="IPR050411">
    <property type="entry name" value="AlphaKG_dependent_hydroxylases"/>
</dbReference>
<dbReference type="InterPro" id="IPR038492">
    <property type="entry name" value="GBBH-like_N_sf"/>
</dbReference>
<evidence type="ECO:0000259" key="17">
    <source>
        <dbReference type="Pfam" id="PF02668"/>
    </source>
</evidence>
<dbReference type="Gene3D" id="3.60.130.10">
    <property type="entry name" value="Clavaminate synthase-like"/>
    <property type="match status" value="1"/>
</dbReference>
<dbReference type="EnsemblMetazoa" id="G14690.7">
    <property type="protein sequence ID" value="G14690.7:cds"/>
    <property type="gene ID" value="G14690"/>
</dbReference>
<comment type="cofactor">
    <cofactor evidence="1">
        <name>Fe(2+)</name>
        <dbReference type="ChEBI" id="CHEBI:29033"/>
    </cofactor>
</comment>
<evidence type="ECO:0000256" key="4">
    <source>
        <dbReference type="ARBA" id="ARBA00008654"/>
    </source>
</evidence>
<keyword evidence="11" id="KW-0408">Iron</keyword>
<keyword evidence="7" id="KW-0479">Metal-binding</keyword>
<evidence type="ECO:0000256" key="9">
    <source>
        <dbReference type="ARBA" id="ARBA00022964"/>
    </source>
</evidence>
<comment type="catalytic activity">
    <reaction evidence="16">
        <text>N(6),N(6),N(6)-trimethyl-L-lysine + 2-oxoglutarate + O2 = (3S)-3-hydroxy-N(6),N(6),N(6)-trimethyl-L-lysine + succinate + CO2</text>
        <dbReference type="Rhea" id="RHEA:14181"/>
        <dbReference type="ChEBI" id="CHEBI:15379"/>
        <dbReference type="ChEBI" id="CHEBI:16526"/>
        <dbReference type="ChEBI" id="CHEBI:16810"/>
        <dbReference type="ChEBI" id="CHEBI:30031"/>
        <dbReference type="ChEBI" id="CHEBI:58100"/>
        <dbReference type="ChEBI" id="CHEBI:141499"/>
        <dbReference type="EC" id="1.14.11.8"/>
    </reaction>
</comment>
<evidence type="ECO:0000256" key="6">
    <source>
        <dbReference type="ARBA" id="ARBA00016835"/>
    </source>
</evidence>
<comment type="pathway">
    <text evidence="3">Amine and polyamine biosynthesis; carnitine biosynthesis.</text>
</comment>
<dbReference type="GO" id="GO:0045329">
    <property type="term" value="P:carnitine biosynthetic process"/>
    <property type="evidence" value="ECO:0007669"/>
    <property type="project" value="UniProtKB-KW"/>
</dbReference>
<evidence type="ECO:0000256" key="1">
    <source>
        <dbReference type="ARBA" id="ARBA00001954"/>
    </source>
</evidence>
<dbReference type="FunFam" id="3.30.2020.30:FF:000002">
    <property type="entry name" value="Putative gamma-butyrobetaine dioxygenase"/>
    <property type="match status" value="1"/>
</dbReference>
<evidence type="ECO:0000256" key="14">
    <source>
        <dbReference type="ARBA" id="ARBA00032283"/>
    </source>
</evidence>
<keyword evidence="9" id="KW-0223">Dioxygenase</keyword>
<sequence>MCIFMFPVLRREGSPRTEAGFPSGQGYTIKLGTKQKRKGNMSTNTKLIQQLFKCTSIFQQPIRLSAVQQVSSLHTLPRESSPKQQQVFLGAKHHSCPSIFRQPDLSCWNAVYRSCSSFVSPQGSRNRDITLNKEELSVRYGHYHLDLPYVWLRDHCRCDVCYNHQTCQKNIDNFELDLDIRPTEVSFDGTVLTIEWPDKHLTSYNIDWLLENTYHDQHRDRVERVLWNKAIMATITEQPMVPYKDFMETEDGLKEHVKNLMKYGFSVVTQAPPSHEGTLAVSQRLTFLQPTFFGPSWSFTSDMAFGDTAYTTLGLGAHTDNTYFMSPSGIQVFHVLEHQGTGGETLLVDGFFAAETLRRDNPTAFKCLSETVVAHEFYDSDHRVRSLGTVLSFHPTTKKMFSIRFNPYDRSPLHTVPPDQIKKFYKSYAALTEEIRKPESEVWLKLKPGMVLFVDNWRVMHGRSSFTGLRRVSGCYLPRDDWFGKARLFGLQNL</sequence>
<dbReference type="NCBIfam" id="TIGR02410">
    <property type="entry name" value="carnitine_TMLD"/>
    <property type="match status" value="1"/>
</dbReference>
<evidence type="ECO:0000256" key="8">
    <source>
        <dbReference type="ARBA" id="ARBA00022873"/>
    </source>
</evidence>
<dbReference type="InterPro" id="IPR003819">
    <property type="entry name" value="TauD/TfdA-like"/>
</dbReference>
<dbReference type="InterPro" id="IPR010376">
    <property type="entry name" value="GBBH-like_N"/>
</dbReference>